<dbReference type="Proteomes" id="UP000000310">
    <property type="component" value="Chromosome"/>
</dbReference>
<dbReference type="EMBL" id="CP002545">
    <property type="protein sequence ID" value="ADY51060.1"/>
    <property type="molecule type" value="Genomic_DNA"/>
</dbReference>
<proteinExistence type="predicted"/>
<evidence type="ECO:0000313" key="3">
    <source>
        <dbReference type="Proteomes" id="UP000000310"/>
    </source>
</evidence>
<reference evidence="3" key="2">
    <citation type="submission" date="2011-02" db="EMBL/GenBank/DDBJ databases">
        <title>The complete genome of Pedobacter saltans DSM 12145.</title>
        <authorList>
            <consortium name="US DOE Joint Genome Institute (JGI-PGF)"/>
            <person name="Lucas S."/>
            <person name="Copeland A."/>
            <person name="Lapidus A."/>
            <person name="Bruce D."/>
            <person name="Goodwin L."/>
            <person name="Pitluck S."/>
            <person name="Kyrpides N."/>
            <person name="Mavromatis K."/>
            <person name="Pagani I."/>
            <person name="Ivanova N."/>
            <person name="Ovchinnikova G."/>
            <person name="Lu M."/>
            <person name="Detter J.C."/>
            <person name="Han C."/>
            <person name="Land M."/>
            <person name="Hauser L."/>
            <person name="Markowitz V."/>
            <person name="Cheng J.-F."/>
            <person name="Hugenholtz P."/>
            <person name="Woyke T."/>
            <person name="Wu D."/>
            <person name="Tindall B."/>
            <person name="Pomrenke H.G."/>
            <person name="Brambilla E."/>
            <person name="Klenk H.-P."/>
            <person name="Eisen J.A."/>
        </authorList>
    </citation>
    <scope>NUCLEOTIDE SEQUENCE [LARGE SCALE GENOMIC DNA]</scope>
    <source>
        <strain evidence="3">ATCC 51119 / DSM 12145 / JCM 21818 / LMG 10337 / NBRC 100064 / NCIMB 13643</strain>
    </source>
</reference>
<gene>
    <name evidence="2" type="ordered locus">Pedsa_0478</name>
</gene>
<keyword evidence="3" id="KW-1185">Reference proteome</keyword>
<organism evidence="2 3">
    <name type="scientific">Pseudopedobacter saltans (strain ATCC 51119 / DSM 12145 / JCM 21818 / CCUG 39354 / LMG 10337 / NBRC 100064 / NCIMB 13643)</name>
    <name type="common">Pedobacter saltans</name>
    <dbReference type="NCBI Taxonomy" id="762903"/>
    <lineage>
        <taxon>Bacteria</taxon>
        <taxon>Pseudomonadati</taxon>
        <taxon>Bacteroidota</taxon>
        <taxon>Sphingobacteriia</taxon>
        <taxon>Sphingobacteriales</taxon>
        <taxon>Sphingobacteriaceae</taxon>
        <taxon>Pseudopedobacter</taxon>
    </lineage>
</organism>
<dbReference type="PROSITE" id="PS51257">
    <property type="entry name" value="PROKAR_LIPOPROTEIN"/>
    <property type="match status" value="1"/>
</dbReference>
<evidence type="ECO:0000256" key="1">
    <source>
        <dbReference type="SAM" id="SignalP"/>
    </source>
</evidence>
<dbReference type="AlphaFoldDB" id="F0S6I4"/>
<dbReference type="HOGENOM" id="CLU_205369_0_0_10"/>
<feature type="chain" id="PRO_5003256758" evidence="1">
    <location>
        <begin position="21"/>
        <end position="61"/>
    </location>
</feature>
<accession>F0S6I4</accession>
<protein>
    <submittedName>
        <fullName evidence="2">Uncharacterized protein</fullName>
    </submittedName>
</protein>
<dbReference type="RefSeq" id="WP_013631563.1">
    <property type="nucleotide sequence ID" value="NC_015177.1"/>
</dbReference>
<name>F0S6I4_PSESL</name>
<reference evidence="2 3" key="1">
    <citation type="journal article" date="2011" name="Stand. Genomic Sci.">
        <title>Complete genome sequence of the gliding, heparinolytic Pedobacter saltans type strain (113).</title>
        <authorList>
            <person name="Liolios K."/>
            <person name="Sikorski J."/>
            <person name="Lu M."/>
            <person name="Nolan M."/>
            <person name="Lapidus A."/>
            <person name="Lucas S."/>
            <person name="Hammon N."/>
            <person name="Deshpande S."/>
            <person name="Cheng J.F."/>
            <person name="Tapia R."/>
            <person name="Han C."/>
            <person name="Goodwin L."/>
            <person name="Pitluck S."/>
            <person name="Huntemann M."/>
            <person name="Ivanova N."/>
            <person name="Pagani I."/>
            <person name="Mavromatis K."/>
            <person name="Ovchinikova G."/>
            <person name="Pati A."/>
            <person name="Chen A."/>
            <person name="Palaniappan K."/>
            <person name="Land M."/>
            <person name="Hauser L."/>
            <person name="Brambilla E.M."/>
            <person name="Kotsyurbenko O."/>
            <person name="Rohde M."/>
            <person name="Tindall B.J."/>
            <person name="Abt B."/>
            <person name="Goker M."/>
            <person name="Detter J.C."/>
            <person name="Woyke T."/>
            <person name="Bristow J."/>
            <person name="Eisen J.A."/>
            <person name="Markowitz V."/>
            <person name="Hugenholtz P."/>
            <person name="Klenk H.P."/>
            <person name="Kyrpides N.C."/>
        </authorList>
    </citation>
    <scope>NUCLEOTIDE SEQUENCE [LARGE SCALE GENOMIC DNA]</scope>
    <source>
        <strain evidence="3">ATCC 51119 / DSM 12145 / JCM 21818 / LMG 10337 / NBRC 100064 / NCIMB 13643</strain>
    </source>
</reference>
<evidence type="ECO:0000313" key="2">
    <source>
        <dbReference type="EMBL" id="ADY51060.1"/>
    </source>
</evidence>
<feature type="signal peptide" evidence="1">
    <location>
        <begin position="1"/>
        <end position="20"/>
    </location>
</feature>
<sequence>MKNLFKFGFFALAISLSAVACNSNKPAEENTDTVAVEAVDTTIVVDTTGADTTVVDTVVSH</sequence>
<dbReference type="OrthoDB" id="681107at2"/>
<keyword evidence="1" id="KW-0732">Signal</keyword>
<dbReference type="KEGG" id="psn:Pedsa_0478"/>